<keyword evidence="1" id="KW-0732">Signal</keyword>
<reference evidence="2 3" key="1">
    <citation type="submission" date="2012-04" db="EMBL/GenBank/DDBJ databases">
        <authorList>
            <person name="Weinstock G."/>
            <person name="Sodergren E."/>
            <person name="Lobos E.A."/>
            <person name="Fulton L."/>
            <person name="Fulton R."/>
            <person name="Courtney L."/>
            <person name="Fronick C."/>
            <person name="O'Laughlin M."/>
            <person name="Godfrey J."/>
            <person name="Wilson R.M."/>
            <person name="Miner T."/>
            <person name="Farmer C."/>
            <person name="Delehaunty K."/>
            <person name="Cordes M."/>
            <person name="Minx P."/>
            <person name="Tomlinson C."/>
            <person name="Chen J."/>
            <person name="Wollam A."/>
            <person name="Pepin K.H."/>
            <person name="Bhonagiri V."/>
            <person name="Zhang X."/>
            <person name="Suruliraj S."/>
            <person name="Warren W."/>
            <person name="Mitreva M."/>
            <person name="Mardis E.R."/>
            <person name="Wilson R.K."/>
        </authorList>
    </citation>
    <scope>NUCLEOTIDE SEQUENCE [LARGE SCALE GENOMIC DNA]</scope>
    <source>
        <strain evidence="2 3">ERV63</strain>
    </source>
</reference>
<sequence>MKIKHSFFKATTVPLLLGTLFISSSLLTKAALAEDTTTTATISEATEPIVTTETERTSPSVNEENPTIKAALEDAKKSPECWLPIFEEENFTEATTILVMPEGAFISGQIELGTGESWDSDTDPNATTLGELLTALDEHDLNPYGEKGTSPFKNSIHS</sequence>
<gene>
    <name evidence="2" type="ORF">HMPREF1336_00482</name>
</gene>
<dbReference type="Proteomes" id="UP000004117">
    <property type="component" value="Unassembled WGS sequence"/>
</dbReference>
<feature type="signal peptide" evidence="1">
    <location>
        <begin position="1"/>
        <end position="33"/>
    </location>
</feature>
<protein>
    <recommendedName>
        <fullName evidence="4">WxL domain-containing protein</fullName>
    </recommendedName>
</protein>
<dbReference type="AlphaFoldDB" id="A0AAV3GPW5"/>
<evidence type="ECO:0000313" key="2">
    <source>
        <dbReference type="EMBL" id="EJV19575.1"/>
    </source>
</evidence>
<comment type="caution">
    <text evidence="2">The sequence shown here is derived from an EMBL/GenBank/DDBJ whole genome shotgun (WGS) entry which is preliminary data.</text>
</comment>
<name>A0AAV3GPW5_ENTFL</name>
<organism evidence="2 3">
    <name type="scientific">Enterococcus faecalis ERV63</name>
    <dbReference type="NCBI Taxonomy" id="1134793"/>
    <lineage>
        <taxon>Bacteria</taxon>
        <taxon>Bacillati</taxon>
        <taxon>Bacillota</taxon>
        <taxon>Bacilli</taxon>
        <taxon>Lactobacillales</taxon>
        <taxon>Enterococcaceae</taxon>
        <taxon>Enterococcus</taxon>
    </lineage>
</organism>
<dbReference type="RefSeq" id="WP_002383333.1">
    <property type="nucleotide sequence ID" value="NZ_JH805685.1"/>
</dbReference>
<evidence type="ECO:0008006" key="4">
    <source>
        <dbReference type="Google" id="ProtNLM"/>
    </source>
</evidence>
<feature type="chain" id="PRO_5043954655" description="WxL domain-containing protein" evidence="1">
    <location>
        <begin position="34"/>
        <end position="158"/>
    </location>
</feature>
<dbReference type="EMBL" id="ALZR01000022">
    <property type="protein sequence ID" value="EJV19575.1"/>
    <property type="molecule type" value="Genomic_DNA"/>
</dbReference>
<evidence type="ECO:0000256" key="1">
    <source>
        <dbReference type="SAM" id="SignalP"/>
    </source>
</evidence>
<evidence type="ECO:0000313" key="3">
    <source>
        <dbReference type="Proteomes" id="UP000004117"/>
    </source>
</evidence>
<proteinExistence type="predicted"/>
<accession>A0AAV3GPW5</accession>